<evidence type="ECO:0000256" key="3">
    <source>
        <dbReference type="SAM" id="MobiDB-lite"/>
    </source>
</evidence>
<dbReference type="PROSITE" id="PS50005">
    <property type="entry name" value="TPR"/>
    <property type="match status" value="1"/>
</dbReference>
<dbReference type="RefSeq" id="XP_001418615.1">
    <property type="nucleotide sequence ID" value="XM_001418578.2"/>
</dbReference>
<evidence type="ECO:0000313" key="7">
    <source>
        <dbReference type="Proteomes" id="UP000001568"/>
    </source>
</evidence>
<evidence type="ECO:0000256" key="2">
    <source>
        <dbReference type="PROSITE-ProRule" id="PRU00339"/>
    </source>
</evidence>
<dbReference type="Pfam" id="PF04969">
    <property type="entry name" value="CS"/>
    <property type="match status" value="1"/>
</dbReference>
<dbReference type="OMA" id="IAPCESK"/>
<dbReference type="CDD" id="cd06466">
    <property type="entry name" value="p23_CS_SGT1_like"/>
    <property type="match status" value="1"/>
</dbReference>
<evidence type="ECO:0000256" key="1">
    <source>
        <dbReference type="ARBA" id="ARBA00008509"/>
    </source>
</evidence>
<dbReference type="STRING" id="436017.A4RZR0"/>
<evidence type="ECO:0000259" key="5">
    <source>
        <dbReference type="PROSITE" id="PS51203"/>
    </source>
</evidence>
<evidence type="ECO:0008006" key="8">
    <source>
        <dbReference type="Google" id="ProtNLM"/>
    </source>
</evidence>
<comment type="similarity">
    <text evidence="1">Belongs to the SGT1 family.</text>
</comment>
<gene>
    <name evidence="6" type="ORF">OSTLU_4906</name>
</gene>
<name>A4RZR0_OSTLU</name>
<feature type="region of interest" description="Disordered" evidence="3">
    <location>
        <begin position="223"/>
        <end position="242"/>
    </location>
</feature>
<dbReference type="GO" id="GO:0051087">
    <property type="term" value="F:protein-folding chaperone binding"/>
    <property type="evidence" value="ECO:0007669"/>
    <property type="project" value="InterPro"/>
</dbReference>
<dbReference type="InterPro" id="IPR007699">
    <property type="entry name" value="SGS_dom"/>
</dbReference>
<dbReference type="Pfam" id="PF05002">
    <property type="entry name" value="SGS"/>
    <property type="match status" value="1"/>
</dbReference>
<feature type="non-terminal residue" evidence="6">
    <location>
        <position position="330"/>
    </location>
</feature>
<dbReference type="OrthoDB" id="498176at2759"/>
<feature type="domain" description="CS" evidence="5">
    <location>
        <begin position="131"/>
        <end position="230"/>
    </location>
</feature>
<dbReference type="SUPFAM" id="SSF49764">
    <property type="entry name" value="HSP20-like chaperones"/>
    <property type="match status" value="1"/>
</dbReference>
<accession>A4RZR0</accession>
<dbReference type="PROSITE" id="PS51203">
    <property type="entry name" value="CS"/>
    <property type="match status" value="1"/>
</dbReference>
<dbReference type="PROSITE" id="PS51048">
    <property type="entry name" value="SGS"/>
    <property type="match status" value="1"/>
</dbReference>
<dbReference type="InterPro" id="IPR008978">
    <property type="entry name" value="HSP20-like_chaperone"/>
</dbReference>
<feature type="compositionally biased region" description="Polar residues" evidence="3">
    <location>
        <begin position="303"/>
        <end position="314"/>
    </location>
</feature>
<evidence type="ECO:0000313" key="6">
    <source>
        <dbReference type="EMBL" id="ABO96908.1"/>
    </source>
</evidence>
<feature type="region of interest" description="Disordered" evidence="3">
    <location>
        <begin position="301"/>
        <end position="330"/>
    </location>
</feature>
<dbReference type="InterPro" id="IPR044563">
    <property type="entry name" value="Sgt1-like"/>
</dbReference>
<proteinExistence type="inferred from homology"/>
<evidence type="ECO:0000259" key="4">
    <source>
        <dbReference type="PROSITE" id="PS51048"/>
    </source>
</evidence>
<keyword evidence="7" id="KW-1185">Reference proteome</keyword>
<reference evidence="6 7" key="1">
    <citation type="journal article" date="2007" name="Proc. Natl. Acad. Sci. U.S.A.">
        <title>The tiny eukaryote Ostreococcus provides genomic insights into the paradox of plankton speciation.</title>
        <authorList>
            <person name="Palenik B."/>
            <person name="Grimwood J."/>
            <person name="Aerts A."/>
            <person name="Rouze P."/>
            <person name="Salamov A."/>
            <person name="Putnam N."/>
            <person name="Dupont C."/>
            <person name="Jorgensen R."/>
            <person name="Derelle E."/>
            <person name="Rombauts S."/>
            <person name="Zhou K."/>
            <person name="Otillar R."/>
            <person name="Merchant S.S."/>
            <person name="Podell S."/>
            <person name="Gaasterland T."/>
            <person name="Napoli C."/>
            <person name="Gendler K."/>
            <person name="Manuell A."/>
            <person name="Tai V."/>
            <person name="Vallon O."/>
            <person name="Piganeau G."/>
            <person name="Jancek S."/>
            <person name="Heijde M."/>
            <person name="Jabbari K."/>
            <person name="Bowler C."/>
            <person name="Lohr M."/>
            <person name="Robbens S."/>
            <person name="Werner G."/>
            <person name="Dubchak I."/>
            <person name="Pazour G.J."/>
            <person name="Ren Q."/>
            <person name="Paulsen I."/>
            <person name="Delwiche C."/>
            <person name="Schmutz J."/>
            <person name="Rokhsar D."/>
            <person name="Van de Peer Y."/>
            <person name="Moreau H."/>
            <person name="Grigoriev I.V."/>
        </authorList>
    </citation>
    <scope>NUCLEOTIDE SEQUENCE [LARGE SCALE GENOMIC DNA]</scope>
    <source>
        <strain evidence="6 7">CCE9901</strain>
    </source>
</reference>
<dbReference type="InterPro" id="IPR011990">
    <property type="entry name" value="TPR-like_helical_dom_sf"/>
</dbReference>
<dbReference type="GeneID" id="5002669"/>
<dbReference type="HOGENOM" id="CLU_039532_1_0_1"/>
<dbReference type="Gene3D" id="1.25.40.10">
    <property type="entry name" value="Tetratricopeptide repeat domain"/>
    <property type="match status" value="1"/>
</dbReference>
<dbReference type="Gene3D" id="2.60.40.790">
    <property type="match status" value="1"/>
</dbReference>
<dbReference type="AlphaFoldDB" id="A4RZR0"/>
<sequence length="330" mass="35930">ARDAFDDEDYDESLQICDDALGTGDEGEKVALLCHRSKTFLAVGLAQEAFADAVDAVALEGDNSEALLRLGIAAYEIGAYAKAREALERGVGAEPSGTSRRATTMKWLEKAKTAEMKARDGGEDASPHANDERFKRAWYQSQTHATVEIFARGVTADALTLDFNDACDVLRVTIDALSGGDAHAKMYDPYILELKLFGAVDRESGVVNVSPAKVEIRMKKKTPGHWNDLERRPGGGLSTSSVNAYSEVKPQADKRTAKDWDALEAELDAELSEEKPEGEAALNELFQKIYMNADDDTRRAMNKSFQESAGTVLSTDWKDVGSKTVTPEAP</sequence>
<feature type="repeat" description="TPR" evidence="2">
    <location>
        <begin position="64"/>
        <end position="97"/>
    </location>
</feature>
<dbReference type="PANTHER" id="PTHR45862">
    <property type="entry name" value="PROTEIN SGT1 HOMOLOG"/>
    <property type="match status" value="1"/>
</dbReference>
<dbReference type="EMBL" id="CP000587">
    <property type="protein sequence ID" value="ABO96908.1"/>
    <property type="molecule type" value="Genomic_DNA"/>
</dbReference>
<dbReference type="InterPro" id="IPR007052">
    <property type="entry name" value="CS_dom"/>
</dbReference>
<dbReference type="Proteomes" id="UP000001568">
    <property type="component" value="Chromosome 7"/>
</dbReference>
<protein>
    <recommendedName>
        <fullName evidence="8">SGS domain-containing protein</fullName>
    </recommendedName>
</protein>
<dbReference type="Gramene" id="ABO96908">
    <property type="protein sequence ID" value="ABO96908"/>
    <property type="gene ID" value="OSTLU_4906"/>
</dbReference>
<keyword evidence="2" id="KW-0802">TPR repeat</keyword>
<organism evidence="6 7">
    <name type="scientific">Ostreococcus lucimarinus (strain CCE9901)</name>
    <dbReference type="NCBI Taxonomy" id="436017"/>
    <lineage>
        <taxon>Eukaryota</taxon>
        <taxon>Viridiplantae</taxon>
        <taxon>Chlorophyta</taxon>
        <taxon>Mamiellophyceae</taxon>
        <taxon>Mamiellales</taxon>
        <taxon>Bathycoccaceae</taxon>
        <taxon>Ostreococcus</taxon>
    </lineage>
</organism>
<dbReference type="InterPro" id="IPR019734">
    <property type="entry name" value="TPR_rpt"/>
</dbReference>
<feature type="domain" description="SGS" evidence="4">
    <location>
        <begin position="248"/>
        <end position="330"/>
    </location>
</feature>
<dbReference type="SUPFAM" id="SSF48452">
    <property type="entry name" value="TPR-like"/>
    <property type="match status" value="1"/>
</dbReference>
<feature type="non-terminal residue" evidence="6">
    <location>
        <position position="1"/>
    </location>
</feature>
<dbReference type="KEGG" id="olu:OSTLU_4906"/>
<dbReference type="eggNOG" id="KOG1309">
    <property type="taxonomic scope" value="Eukaryota"/>
</dbReference>